<feature type="domain" description="Nuclear respiratory factor 1 NLS/DNA-binding dimerisation" evidence="2">
    <location>
        <begin position="21"/>
        <end position="98"/>
    </location>
</feature>
<protein>
    <submittedName>
        <fullName evidence="4 5">Uncharacterized protein LOC106058051</fullName>
    </submittedName>
</protein>
<feature type="compositionally biased region" description="Polar residues" evidence="1">
    <location>
        <begin position="228"/>
        <end position="237"/>
    </location>
</feature>
<feature type="region of interest" description="Disordered" evidence="1">
    <location>
        <begin position="768"/>
        <end position="793"/>
    </location>
</feature>
<dbReference type="Pfam" id="PF10491">
    <property type="entry name" value="Nrf1_DNA-bind"/>
    <property type="match status" value="1"/>
</dbReference>
<sequence length="899" mass="100825">MEPDTMDQGKDLPPIALGSTTIPYLVTLIPVLVTMTTQVDMPSYSDEADKPAWWPDDVQWRNPKYYMNEPIKDSLQVLRKLVHSCYSYHGLEDLLNRFDETPVSETESEQRDGSDVILITDDADEGSVESLAESDGPVFVCCFCLEQFASHEAVQTHQSICPSRFQDLDSSPGYPASSKAEIPDKHHTTASASNKSVPQDSPTAVKVSHISKLDDTFLSQHKSHGHDQVSSSISSLPTKKPAHGSSSFKFVPTLKTRSQKKLDQIMEKHNQRQLMMKECQAMKPVPSTGAWWKKKRKIKCSAIHPGCYLSSDAFMSALNLVKKSELESRISDAPKDVDMDCQIISVEGPLSAVPITTFEKPSSTSPRSTRSLMSQLSRDNDVSSRRRLSFCFVEDEWADKEALEEGRDPLQFSLLTLDLSSPLGQRIRKYVKGEGHLNIIKDAESYCRTEVDDDSYSKLRYRGMDFRITFKKKKRGSTFVHKYKFNSSDKFEFNLLLKTGLSARSRHLKQCLPTCKVLLTRLKESEIKEWTEEKKITIAENIVFDDDICITQIDIPQSKLPQGFSSDKLTLQPQCSNFSSQFLQNSPNKHKLATNRPNLAHNLPPSPPHVPNIFRSRSHCSPSPTRPGPKCFHDRNRIAKSLNFSNVNTASPKNTTAVIKNGGERFMPHLSKHPMQSPSVYASRNSLPVIQNKLPGPSSRRKQPMNYVRREGFDGGMAQRNGDQNVGYIRDINNTCVVSKSAGDQDPTQNFRRLSNFDYFSIRNGKLHHPDQSAASPPATQKTFQLDDGGDNRNLHKSLPAHRPLPANAVAPLRTQQKTFSRTANNGPKIKPQISSSSRPHSVARPEGKRQPVNNSLMEHLADTVSVPDSTPRIKSFMSLCPTLDGEDEIMEIICVDDD</sequence>
<reference evidence="4 5" key="1">
    <citation type="submission" date="2025-04" db="UniProtKB">
        <authorList>
            <consortium name="RefSeq"/>
        </authorList>
    </citation>
    <scope>IDENTIFICATION</scope>
</reference>
<proteinExistence type="predicted"/>
<feature type="compositionally biased region" description="Polar residues" evidence="1">
    <location>
        <begin position="773"/>
        <end position="784"/>
    </location>
</feature>
<feature type="region of interest" description="Disordered" evidence="1">
    <location>
        <begin position="220"/>
        <end position="248"/>
    </location>
</feature>
<dbReference type="RefSeq" id="XP_013070883.2">
    <property type="nucleotide sequence ID" value="XM_013215429.2"/>
</dbReference>
<dbReference type="KEGG" id="bgt:106058051"/>
<name>A0A9U8E394_BIOGL</name>
<feature type="compositionally biased region" description="Polar residues" evidence="1">
    <location>
        <begin position="189"/>
        <end position="202"/>
    </location>
</feature>
<evidence type="ECO:0000313" key="5">
    <source>
        <dbReference type="RefSeq" id="XP_013070883.2"/>
    </source>
</evidence>
<dbReference type="Proteomes" id="UP001165740">
    <property type="component" value="Chromosome 4"/>
</dbReference>
<accession>A0A9U8E394</accession>
<dbReference type="RefSeq" id="XP_055883897.1">
    <property type="nucleotide sequence ID" value="XM_056027922.1"/>
</dbReference>
<evidence type="ECO:0000259" key="2">
    <source>
        <dbReference type="Pfam" id="PF10491"/>
    </source>
</evidence>
<dbReference type="InterPro" id="IPR019525">
    <property type="entry name" value="Nrf1_NLS/DNA-bd_dimer"/>
</dbReference>
<organism evidence="3 5">
    <name type="scientific">Biomphalaria glabrata</name>
    <name type="common">Bloodfluke planorb</name>
    <name type="synonym">Freshwater snail</name>
    <dbReference type="NCBI Taxonomy" id="6526"/>
    <lineage>
        <taxon>Eukaryota</taxon>
        <taxon>Metazoa</taxon>
        <taxon>Spiralia</taxon>
        <taxon>Lophotrochozoa</taxon>
        <taxon>Mollusca</taxon>
        <taxon>Gastropoda</taxon>
        <taxon>Heterobranchia</taxon>
        <taxon>Euthyneura</taxon>
        <taxon>Panpulmonata</taxon>
        <taxon>Hygrophila</taxon>
        <taxon>Lymnaeoidea</taxon>
        <taxon>Planorbidae</taxon>
        <taxon>Biomphalaria</taxon>
    </lineage>
</organism>
<evidence type="ECO:0000256" key="1">
    <source>
        <dbReference type="SAM" id="MobiDB-lite"/>
    </source>
</evidence>
<evidence type="ECO:0000313" key="3">
    <source>
        <dbReference type="Proteomes" id="UP001165740"/>
    </source>
</evidence>
<evidence type="ECO:0000313" key="6">
    <source>
        <dbReference type="RefSeq" id="XP_055883897.1"/>
    </source>
</evidence>
<evidence type="ECO:0000313" key="4">
    <source>
        <dbReference type="RefSeq" id="XP_013070882.2"/>
    </source>
</evidence>
<feature type="region of interest" description="Disordered" evidence="1">
    <location>
        <begin position="821"/>
        <end position="855"/>
    </location>
</feature>
<dbReference type="OMA" id="DICITQV"/>
<feature type="region of interest" description="Disordered" evidence="1">
    <location>
        <begin position="172"/>
        <end position="205"/>
    </location>
</feature>
<dbReference type="RefSeq" id="XP_013070882.2">
    <property type="nucleotide sequence ID" value="XM_013215428.2"/>
</dbReference>
<dbReference type="GeneID" id="106058051"/>
<dbReference type="OrthoDB" id="6288734at2759"/>
<keyword evidence="3" id="KW-1185">Reference proteome</keyword>
<dbReference type="AlphaFoldDB" id="A0A9U8E394"/>
<gene>
    <name evidence="4 5 6" type="primary">LOC106058051</name>
</gene>